<protein>
    <submittedName>
        <fullName evidence="1">Uncharacterized protein</fullName>
    </submittedName>
</protein>
<evidence type="ECO:0000313" key="1">
    <source>
        <dbReference type="EMBL" id="MVN86887.1"/>
    </source>
</evidence>
<dbReference type="AlphaFoldDB" id="A0A7C9HRQ0"/>
<comment type="caution">
    <text evidence="1">The sequence shown here is derived from an EMBL/GenBank/DDBJ whole genome shotgun (WGS) entry which is preliminary data.</text>
</comment>
<sequence length="171" mass="19231">MIGGGLDRRTQEAVLYMHLGQKGQAGDLSDPEAYLLGHLHERLRAFRISWLGIQKGRSAAAVLDKSAFFVAELEPANIPPLEEVMDAMERKGWEFRITSRKVDGHRLYSAHAWLPSEDYITTQTCRDPFPKLALAGAWVAAERFYRLRLNADARRVPASDGAFANYKGRTD</sequence>
<dbReference type="RefSeq" id="WP_157458938.1">
    <property type="nucleotide sequence ID" value="NZ_WQLB01000009.1"/>
</dbReference>
<name>A0A7C9HRQ0_9DEIO</name>
<dbReference type="EMBL" id="WQLB01000009">
    <property type="protein sequence ID" value="MVN86887.1"/>
    <property type="molecule type" value="Genomic_DNA"/>
</dbReference>
<keyword evidence="2" id="KW-1185">Reference proteome</keyword>
<gene>
    <name evidence="1" type="ORF">GO986_08930</name>
</gene>
<dbReference type="Proteomes" id="UP000483286">
    <property type="component" value="Unassembled WGS sequence"/>
</dbReference>
<proteinExistence type="predicted"/>
<evidence type="ECO:0000313" key="2">
    <source>
        <dbReference type="Proteomes" id="UP000483286"/>
    </source>
</evidence>
<organism evidence="1 2">
    <name type="scientific">Deinococcus arboris</name>
    <dbReference type="NCBI Taxonomy" id="2682977"/>
    <lineage>
        <taxon>Bacteria</taxon>
        <taxon>Thermotogati</taxon>
        <taxon>Deinococcota</taxon>
        <taxon>Deinococci</taxon>
        <taxon>Deinococcales</taxon>
        <taxon>Deinococcaceae</taxon>
        <taxon>Deinococcus</taxon>
    </lineage>
</organism>
<accession>A0A7C9HRQ0</accession>
<reference evidence="1 2" key="1">
    <citation type="submission" date="2019-12" db="EMBL/GenBank/DDBJ databases">
        <title>Deinococcus sp. HMF7620 Genome sequencing and assembly.</title>
        <authorList>
            <person name="Kang H."/>
            <person name="Kim H."/>
            <person name="Joh K."/>
        </authorList>
    </citation>
    <scope>NUCLEOTIDE SEQUENCE [LARGE SCALE GENOMIC DNA]</scope>
    <source>
        <strain evidence="1 2">HMF7620</strain>
    </source>
</reference>